<reference evidence="2" key="1">
    <citation type="submission" date="2025-08" db="UniProtKB">
        <authorList>
            <consortium name="RefSeq"/>
        </authorList>
    </citation>
    <scope>IDENTIFICATION</scope>
    <source>
        <tissue evidence="2">Blood</tissue>
    </source>
</reference>
<dbReference type="PANTHER" id="PTHR15011:SF3">
    <property type="entry name" value="APOLIPOPROTEIN F"/>
    <property type="match status" value="1"/>
</dbReference>
<accession>A0ABM4PAN8</accession>
<evidence type="ECO:0000313" key="1">
    <source>
        <dbReference type="Proteomes" id="UP001652662"/>
    </source>
</evidence>
<protein>
    <submittedName>
        <fullName evidence="2">Apolipoprotein F</fullName>
    </submittedName>
</protein>
<evidence type="ECO:0000313" key="2">
    <source>
        <dbReference type="RefSeq" id="XP_070474254.1"/>
    </source>
</evidence>
<dbReference type="PANTHER" id="PTHR15011">
    <property type="entry name" value="APOLIPOPROTEIN F"/>
    <property type="match status" value="1"/>
</dbReference>
<keyword evidence="1" id="KW-1185">Reference proteome</keyword>
<dbReference type="Proteomes" id="UP001652662">
    <property type="component" value="Chromosome 5"/>
</dbReference>
<sequence length="341" mass="36771">MGGKDTTKTLIHESKKHIEEEGHSVPDMRGLRLMIPVELLVCYLLLGPAHAAPHGNQTNVLRLLPSASGSWSSSSDPLSCQTLLPKSLPGFTHMAPLPKFLIGLSLMIALEEAGCQADVRALQLQLVREGGVNATQILIRHLQGLEKGRSTGRAVSADALVSALQLLAREQPGQERARRSLPNKDCEHEQEQSVHNIVQLLPGVGTFYNLGTALYYAAQNCSDKAKERGQDGVIDLGYDLLTTMAGLSGGPTGLAISAALKPAVKARVQRLIQYYNEKQANTPLPETSEERLRGTSGVGDLEETTTMTPLVSEVVTPTPYWGWAVHTTSSGLRLWDASLGM</sequence>
<dbReference type="RefSeq" id="XP_070474254.1">
    <property type="nucleotide sequence ID" value="XM_070618153.1"/>
</dbReference>
<dbReference type="InterPro" id="IPR026114">
    <property type="entry name" value="APOF"/>
</dbReference>
<dbReference type="GeneID" id="103557549"/>
<name>A0ABM4PAN8_EQUPR</name>
<dbReference type="Pfam" id="PF15148">
    <property type="entry name" value="Apolipo_F"/>
    <property type="match status" value="1"/>
</dbReference>
<proteinExistence type="predicted"/>
<gene>
    <name evidence="2" type="primary">APOF</name>
</gene>
<organism evidence="1 2">
    <name type="scientific">Equus przewalskii</name>
    <name type="common">Przewalski's horse</name>
    <name type="synonym">Equus caballus przewalskii</name>
    <dbReference type="NCBI Taxonomy" id="9798"/>
    <lineage>
        <taxon>Eukaryota</taxon>
        <taxon>Metazoa</taxon>
        <taxon>Chordata</taxon>
        <taxon>Craniata</taxon>
        <taxon>Vertebrata</taxon>
        <taxon>Euteleostomi</taxon>
        <taxon>Mammalia</taxon>
        <taxon>Eutheria</taxon>
        <taxon>Laurasiatheria</taxon>
        <taxon>Perissodactyla</taxon>
        <taxon>Equidae</taxon>
        <taxon>Equus</taxon>
    </lineage>
</organism>